<dbReference type="GO" id="GO:0005634">
    <property type="term" value="C:nucleus"/>
    <property type="evidence" value="ECO:0007669"/>
    <property type="project" value="TreeGrafter"/>
</dbReference>
<dbReference type="PANTHER" id="PTHR45988">
    <property type="entry name" value="C2H2 TYPE ZINC FINGER TRANSCRIPTION FACTOR FAMILY-RELATED"/>
    <property type="match status" value="1"/>
</dbReference>
<evidence type="ECO:0000256" key="2">
    <source>
        <dbReference type="ARBA" id="ARBA00022737"/>
    </source>
</evidence>
<feature type="region of interest" description="Disordered" evidence="8">
    <location>
        <begin position="190"/>
        <end position="214"/>
    </location>
</feature>
<dbReference type="OrthoDB" id="40579at2759"/>
<comment type="caution">
    <text evidence="10">The sequence shown here is derived from an EMBL/GenBank/DDBJ whole genome shotgun (WGS) entry which is preliminary data.</text>
</comment>
<keyword evidence="1" id="KW-0479">Metal-binding</keyword>
<dbReference type="GO" id="GO:0003700">
    <property type="term" value="F:DNA-binding transcription factor activity"/>
    <property type="evidence" value="ECO:0007669"/>
    <property type="project" value="InterPro"/>
</dbReference>
<dbReference type="InterPro" id="IPR044653">
    <property type="entry name" value="AZF1/2/3-like"/>
</dbReference>
<evidence type="ECO:0000259" key="9">
    <source>
        <dbReference type="PROSITE" id="PS50157"/>
    </source>
</evidence>
<keyword evidence="6" id="KW-0804">Transcription</keyword>
<feature type="compositionally biased region" description="Polar residues" evidence="8">
    <location>
        <begin position="255"/>
        <end position="264"/>
    </location>
</feature>
<dbReference type="SMART" id="SM00355">
    <property type="entry name" value="ZnF_C2H2"/>
    <property type="match status" value="2"/>
</dbReference>
<evidence type="ECO:0000256" key="6">
    <source>
        <dbReference type="ARBA" id="ARBA00023163"/>
    </source>
</evidence>
<dbReference type="Proteomes" id="UP000886885">
    <property type="component" value="Chromosome 2A"/>
</dbReference>
<dbReference type="PROSITE" id="PS50157">
    <property type="entry name" value="ZINC_FINGER_C2H2_2"/>
    <property type="match status" value="2"/>
</dbReference>
<dbReference type="AlphaFoldDB" id="A0A8X8ASP8"/>
<keyword evidence="5" id="KW-0805">Transcription regulation</keyword>
<protein>
    <recommendedName>
        <fullName evidence="9">C2H2-type domain-containing protein</fullName>
    </recommendedName>
</protein>
<organism evidence="10 11">
    <name type="scientific">Populus tomentosa</name>
    <name type="common">Chinese white poplar</name>
    <dbReference type="NCBI Taxonomy" id="118781"/>
    <lineage>
        <taxon>Eukaryota</taxon>
        <taxon>Viridiplantae</taxon>
        <taxon>Streptophyta</taxon>
        <taxon>Embryophyta</taxon>
        <taxon>Tracheophyta</taxon>
        <taxon>Spermatophyta</taxon>
        <taxon>Magnoliopsida</taxon>
        <taxon>eudicotyledons</taxon>
        <taxon>Gunneridae</taxon>
        <taxon>Pentapetalae</taxon>
        <taxon>rosids</taxon>
        <taxon>fabids</taxon>
        <taxon>Malpighiales</taxon>
        <taxon>Salicaceae</taxon>
        <taxon>Saliceae</taxon>
        <taxon>Populus</taxon>
    </lineage>
</organism>
<keyword evidence="11" id="KW-1185">Reference proteome</keyword>
<dbReference type="PANTHER" id="PTHR45988:SF92">
    <property type="entry name" value="C2H2 TYPE ZINC FINGER TRANSCRIPTION FACTOR FAMILY-RELATED"/>
    <property type="match status" value="1"/>
</dbReference>
<proteinExistence type="predicted"/>
<evidence type="ECO:0000313" key="10">
    <source>
        <dbReference type="EMBL" id="KAG6786460.1"/>
    </source>
</evidence>
<evidence type="ECO:0000256" key="4">
    <source>
        <dbReference type="ARBA" id="ARBA00022833"/>
    </source>
</evidence>
<gene>
    <name evidence="10" type="ORF">POTOM_008063</name>
</gene>
<evidence type="ECO:0000256" key="3">
    <source>
        <dbReference type="ARBA" id="ARBA00022771"/>
    </source>
</evidence>
<evidence type="ECO:0000256" key="5">
    <source>
        <dbReference type="ARBA" id="ARBA00023015"/>
    </source>
</evidence>
<evidence type="ECO:0000256" key="7">
    <source>
        <dbReference type="PROSITE-ProRule" id="PRU00042"/>
    </source>
</evidence>
<keyword evidence="4" id="KW-0862">Zinc</keyword>
<evidence type="ECO:0000256" key="8">
    <source>
        <dbReference type="SAM" id="MobiDB-lite"/>
    </source>
</evidence>
<dbReference type="GO" id="GO:0000976">
    <property type="term" value="F:transcription cis-regulatory region binding"/>
    <property type="evidence" value="ECO:0007669"/>
    <property type="project" value="TreeGrafter"/>
</dbReference>
<evidence type="ECO:0000313" key="11">
    <source>
        <dbReference type="Proteomes" id="UP000886885"/>
    </source>
</evidence>
<feature type="domain" description="C2H2-type" evidence="9">
    <location>
        <begin position="167"/>
        <end position="189"/>
    </location>
</feature>
<dbReference type="Pfam" id="PF13912">
    <property type="entry name" value="zf-C2H2_6"/>
    <property type="match status" value="2"/>
</dbReference>
<name>A0A8X8ASP8_POPTO</name>
<feature type="region of interest" description="Disordered" evidence="8">
    <location>
        <begin position="253"/>
        <end position="280"/>
    </location>
</feature>
<keyword evidence="3 7" id="KW-0863">Zinc-finger</keyword>
<feature type="compositionally biased region" description="Low complexity" evidence="8">
    <location>
        <begin position="200"/>
        <end position="211"/>
    </location>
</feature>
<keyword evidence="2" id="KW-0677">Repeat</keyword>
<dbReference type="EMBL" id="JAAWWB010000003">
    <property type="protein sequence ID" value="KAG6786460.1"/>
    <property type="molecule type" value="Genomic_DNA"/>
</dbReference>
<feature type="domain" description="C2H2-type" evidence="9">
    <location>
        <begin position="221"/>
        <end position="243"/>
    </location>
</feature>
<dbReference type="GO" id="GO:0008270">
    <property type="term" value="F:zinc ion binding"/>
    <property type="evidence" value="ECO:0007669"/>
    <property type="project" value="UniProtKB-KW"/>
</dbReference>
<sequence length="326" mass="35578">MNVGEEMREKSLFPVFTSLTPSNRAPQQELHHQLATGFPCTILRFDRLWSGQSLLATKKLKIGHQERSNKGGPMALEALNSPTTATPSFQFEDSSSTHYMVEPWAKRKRSKRPRLDHQPTEEEYLALCLVMLARGSTNLSIPALDGHHQKPLAPPKVSTSSEQKISYKCSVCNKEFPSYQALGGHKASHRKLAGGGEDQTTSCTTTSATTTPVSNGSGRVHECSICHRTFPTGQALGGHKRCHYEGIIGGAEKSGVTSTSEGAGSTNTRTHSHNHSHHDFDLNVPALPEFSSDFLVSGDDEVMSPLPAAKRIRILMAPRIEVSQAQ</sequence>
<reference evidence="10" key="1">
    <citation type="journal article" date="2020" name="bioRxiv">
        <title>Hybrid origin of Populus tomentosa Carr. identified through genome sequencing and phylogenomic analysis.</title>
        <authorList>
            <person name="An X."/>
            <person name="Gao K."/>
            <person name="Chen Z."/>
            <person name="Li J."/>
            <person name="Yang X."/>
            <person name="Yang X."/>
            <person name="Zhou J."/>
            <person name="Guo T."/>
            <person name="Zhao T."/>
            <person name="Huang S."/>
            <person name="Miao D."/>
            <person name="Khan W.U."/>
            <person name="Rao P."/>
            <person name="Ye M."/>
            <person name="Lei B."/>
            <person name="Liao W."/>
            <person name="Wang J."/>
            <person name="Ji L."/>
            <person name="Li Y."/>
            <person name="Guo B."/>
            <person name="Mustafa N.S."/>
            <person name="Li S."/>
            <person name="Yun Q."/>
            <person name="Keller S.R."/>
            <person name="Mao J."/>
            <person name="Zhang R."/>
            <person name="Strauss S.H."/>
        </authorList>
    </citation>
    <scope>NUCLEOTIDE SEQUENCE</scope>
    <source>
        <strain evidence="10">GM15</strain>
        <tissue evidence="10">Leaf</tissue>
    </source>
</reference>
<evidence type="ECO:0000256" key="1">
    <source>
        <dbReference type="ARBA" id="ARBA00022723"/>
    </source>
</evidence>
<accession>A0A8X8ASP8</accession>
<dbReference type="InterPro" id="IPR013087">
    <property type="entry name" value="Znf_C2H2_type"/>
</dbReference>
<dbReference type="PROSITE" id="PS00028">
    <property type="entry name" value="ZINC_FINGER_C2H2_1"/>
    <property type="match status" value="2"/>
</dbReference>